<proteinExistence type="predicted"/>
<dbReference type="RefSeq" id="WP_126809513.1">
    <property type="nucleotide sequence ID" value="NZ_NGKA01000014.1"/>
</dbReference>
<feature type="signal peptide" evidence="2">
    <location>
        <begin position="1"/>
        <end position="18"/>
    </location>
</feature>
<evidence type="ECO:0000313" key="3">
    <source>
        <dbReference type="EMBL" id="RSU10535.1"/>
    </source>
</evidence>
<evidence type="ECO:0000256" key="2">
    <source>
        <dbReference type="SAM" id="SignalP"/>
    </source>
</evidence>
<protein>
    <recommendedName>
        <fullName evidence="5">DUF5105 domain-containing protein</fullName>
    </recommendedName>
</protein>
<evidence type="ECO:0000256" key="1">
    <source>
        <dbReference type="SAM" id="MobiDB-lite"/>
    </source>
</evidence>
<keyword evidence="2" id="KW-0732">Signal</keyword>
<dbReference type="OrthoDB" id="2200109at2"/>
<dbReference type="AlphaFoldDB" id="A0A430AR63"/>
<sequence>MSPITKKSVFLIMFPLLAVLMLTSCKEAVKPEEAGVLFVNQLVFQEDKDLFAANFSNGEELSEEINLQKKTLVANIVSDINQFGGVISSEQTEAMVELWIKKMMTTTQFQLKSLKDLGQRQYEVYFTVTGLDFIRSYQEMTDDLVDEMLNNPEISTNNYKLGDSMVASMTEAIEDIRQSEESVKVSLILEKDGSQWKIDPKEREKKATQMLLAFLSGHGSSESLAEEMQKVVQRSMTEAQNMIDDEYKGKKEKTSRDENKPEDSSSEKEETSGEVTIETEETYDTGNDSSNEKP</sequence>
<organism evidence="3 4">
    <name type="scientific">Vagococcus elongatus</name>
    <dbReference type="NCBI Taxonomy" id="180344"/>
    <lineage>
        <taxon>Bacteria</taxon>
        <taxon>Bacillati</taxon>
        <taxon>Bacillota</taxon>
        <taxon>Bacilli</taxon>
        <taxon>Lactobacillales</taxon>
        <taxon>Enterococcaceae</taxon>
        <taxon>Vagococcus</taxon>
    </lineage>
</organism>
<dbReference type="PROSITE" id="PS51257">
    <property type="entry name" value="PROKAR_LIPOPROTEIN"/>
    <property type="match status" value="1"/>
</dbReference>
<accession>A0A430AR63</accession>
<dbReference type="Proteomes" id="UP000287605">
    <property type="component" value="Unassembled WGS sequence"/>
</dbReference>
<reference evidence="3 4" key="1">
    <citation type="submission" date="2017-05" db="EMBL/GenBank/DDBJ databases">
        <title>Vagococcus spp. assemblies.</title>
        <authorList>
            <person name="Gulvik C.A."/>
        </authorList>
    </citation>
    <scope>NUCLEOTIDE SEQUENCE [LARGE SCALE GENOMIC DNA]</scope>
    <source>
        <strain evidence="3 4">CCUG 51432</strain>
    </source>
</reference>
<comment type="caution">
    <text evidence="3">The sequence shown here is derived from an EMBL/GenBank/DDBJ whole genome shotgun (WGS) entry which is preliminary data.</text>
</comment>
<name>A0A430AR63_9ENTE</name>
<keyword evidence="4" id="KW-1185">Reference proteome</keyword>
<feature type="chain" id="PRO_5039267234" description="DUF5105 domain-containing protein" evidence="2">
    <location>
        <begin position="19"/>
        <end position="294"/>
    </location>
</feature>
<feature type="compositionally biased region" description="Polar residues" evidence="1">
    <location>
        <begin position="284"/>
        <end position="294"/>
    </location>
</feature>
<gene>
    <name evidence="3" type="ORF">CBF29_09590</name>
</gene>
<dbReference type="EMBL" id="NGKA01000014">
    <property type="protein sequence ID" value="RSU10535.1"/>
    <property type="molecule type" value="Genomic_DNA"/>
</dbReference>
<evidence type="ECO:0000313" key="4">
    <source>
        <dbReference type="Proteomes" id="UP000287605"/>
    </source>
</evidence>
<evidence type="ECO:0008006" key="5">
    <source>
        <dbReference type="Google" id="ProtNLM"/>
    </source>
</evidence>
<feature type="compositionally biased region" description="Basic and acidic residues" evidence="1">
    <location>
        <begin position="245"/>
        <end position="271"/>
    </location>
</feature>
<feature type="region of interest" description="Disordered" evidence="1">
    <location>
        <begin position="225"/>
        <end position="294"/>
    </location>
</feature>